<dbReference type="PANTHER" id="PTHR46087">
    <property type="entry name" value="PUTATIVE, EXPRESSED-RELATED"/>
    <property type="match status" value="1"/>
</dbReference>
<protein>
    <submittedName>
        <fullName evidence="1">Uncharacterized protein</fullName>
    </submittedName>
</protein>
<gene>
    <name evidence="1" type="ORF">CFOL_v3_34406</name>
</gene>
<reference evidence="2" key="1">
    <citation type="submission" date="2016-04" db="EMBL/GenBank/DDBJ databases">
        <title>Cephalotus genome sequencing.</title>
        <authorList>
            <person name="Fukushima K."/>
            <person name="Hasebe M."/>
            <person name="Fang X."/>
        </authorList>
    </citation>
    <scope>NUCLEOTIDE SEQUENCE [LARGE SCALE GENOMIC DNA]</scope>
    <source>
        <strain evidence="2">cv. St1</strain>
    </source>
</reference>
<keyword evidence="2" id="KW-1185">Reference proteome</keyword>
<name>A0A1Q3DEP4_CEPFO</name>
<dbReference type="OrthoDB" id="1740073at2759"/>
<organism evidence="1 2">
    <name type="scientific">Cephalotus follicularis</name>
    <name type="common">Albany pitcher plant</name>
    <dbReference type="NCBI Taxonomy" id="3775"/>
    <lineage>
        <taxon>Eukaryota</taxon>
        <taxon>Viridiplantae</taxon>
        <taxon>Streptophyta</taxon>
        <taxon>Embryophyta</taxon>
        <taxon>Tracheophyta</taxon>
        <taxon>Spermatophyta</taxon>
        <taxon>Magnoliopsida</taxon>
        <taxon>eudicotyledons</taxon>
        <taxon>Gunneridae</taxon>
        <taxon>Pentapetalae</taxon>
        <taxon>rosids</taxon>
        <taxon>fabids</taxon>
        <taxon>Oxalidales</taxon>
        <taxon>Cephalotaceae</taxon>
        <taxon>Cephalotus</taxon>
    </lineage>
</organism>
<sequence>MNDKGALNVAPEDAQNPCFWSRVCLHNMSKLAKEPTTIPRVLESLFRYFDNGFSWSPEQVSDVMRHLRKSIHCSLDDANLGDDVIKWNRNFREAVDKCLVQLSYKILDADNGRRLESLTSRLATRDIVQFVPMREVHVCQKRTCCGFIFAKSVSDLPAPFSPVFSFSDILKSSMRRVSTASVTTCK</sequence>
<evidence type="ECO:0000313" key="2">
    <source>
        <dbReference type="Proteomes" id="UP000187406"/>
    </source>
</evidence>
<dbReference type="InParanoid" id="A0A1Q3DEP4"/>
<evidence type="ECO:0000313" key="1">
    <source>
        <dbReference type="EMBL" id="GAV91006.1"/>
    </source>
</evidence>
<dbReference type="InterPro" id="IPR055296">
    <property type="entry name" value="SRL2-like"/>
</dbReference>
<accession>A0A1Q3DEP4</accession>
<dbReference type="EMBL" id="BDDD01006849">
    <property type="protein sequence ID" value="GAV91006.1"/>
    <property type="molecule type" value="Genomic_DNA"/>
</dbReference>
<dbReference type="AlphaFoldDB" id="A0A1Q3DEP4"/>
<dbReference type="Proteomes" id="UP000187406">
    <property type="component" value="Unassembled WGS sequence"/>
</dbReference>
<proteinExistence type="predicted"/>
<dbReference type="STRING" id="3775.A0A1Q3DEP4"/>
<dbReference type="PANTHER" id="PTHR46087:SF9">
    <property type="entry name" value="ARM REPEAT SUPERFAMILY PROTEIN"/>
    <property type="match status" value="1"/>
</dbReference>
<comment type="caution">
    <text evidence="1">The sequence shown here is derived from an EMBL/GenBank/DDBJ whole genome shotgun (WGS) entry which is preliminary data.</text>
</comment>